<dbReference type="Proteomes" id="UP001062846">
    <property type="component" value="Chromosome 9"/>
</dbReference>
<reference evidence="1" key="1">
    <citation type="submission" date="2022-02" db="EMBL/GenBank/DDBJ databases">
        <title>Plant Genome Project.</title>
        <authorList>
            <person name="Zhang R.-G."/>
        </authorList>
    </citation>
    <scope>NUCLEOTIDE SEQUENCE</scope>
    <source>
        <strain evidence="1">AT1</strain>
    </source>
</reference>
<sequence>MTRVGKMNAGHVIRVIRILSFSFVYAFRERSERERKEAIPERTPRSNIEDLKKKDRSNQRSHIRMCPKGLKAGDLLVFLSQDFRLNDGEDEDDIDYDDE</sequence>
<name>A0ACC0MAY3_RHOML</name>
<keyword evidence="2" id="KW-1185">Reference proteome</keyword>
<gene>
    <name evidence="1" type="ORF">RHMOL_Rhmol09G0076100</name>
</gene>
<comment type="caution">
    <text evidence="1">The sequence shown here is derived from an EMBL/GenBank/DDBJ whole genome shotgun (WGS) entry which is preliminary data.</text>
</comment>
<accession>A0ACC0MAY3</accession>
<organism evidence="1 2">
    <name type="scientific">Rhododendron molle</name>
    <name type="common">Chinese azalea</name>
    <name type="synonym">Azalea mollis</name>
    <dbReference type="NCBI Taxonomy" id="49168"/>
    <lineage>
        <taxon>Eukaryota</taxon>
        <taxon>Viridiplantae</taxon>
        <taxon>Streptophyta</taxon>
        <taxon>Embryophyta</taxon>
        <taxon>Tracheophyta</taxon>
        <taxon>Spermatophyta</taxon>
        <taxon>Magnoliopsida</taxon>
        <taxon>eudicotyledons</taxon>
        <taxon>Gunneridae</taxon>
        <taxon>Pentapetalae</taxon>
        <taxon>asterids</taxon>
        <taxon>Ericales</taxon>
        <taxon>Ericaceae</taxon>
        <taxon>Ericoideae</taxon>
        <taxon>Rhodoreae</taxon>
        <taxon>Rhododendron</taxon>
    </lineage>
</organism>
<proteinExistence type="predicted"/>
<protein>
    <submittedName>
        <fullName evidence="1">Uncharacterized protein</fullName>
    </submittedName>
</protein>
<evidence type="ECO:0000313" key="2">
    <source>
        <dbReference type="Proteomes" id="UP001062846"/>
    </source>
</evidence>
<evidence type="ECO:0000313" key="1">
    <source>
        <dbReference type="EMBL" id="KAI8538102.1"/>
    </source>
</evidence>
<dbReference type="EMBL" id="CM046396">
    <property type="protein sequence ID" value="KAI8538102.1"/>
    <property type="molecule type" value="Genomic_DNA"/>
</dbReference>